<keyword evidence="1" id="KW-0812">Transmembrane</keyword>
<gene>
    <name evidence="2" type="ORF">JOE21_003050</name>
</gene>
<dbReference type="Proteomes" id="UP001185012">
    <property type="component" value="Unassembled WGS sequence"/>
</dbReference>
<organism evidence="2 3">
    <name type="scientific">Desmospora profundinema</name>
    <dbReference type="NCBI Taxonomy" id="1571184"/>
    <lineage>
        <taxon>Bacteria</taxon>
        <taxon>Bacillati</taxon>
        <taxon>Bacillota</taxon>
        <taxon>Bacilli</taxon>
        <taxon>Bacillales</taxon>
        <taxon>Thermoactinomycetaceae</taxon>
        <taxon>Desmospora</taxon>
    </lineage>
</organism>
<comment type="caution">
    <text evidence="2">The sequence shown here is derived from an EMBL/GenBank/DDBJ whole genome shotgun (WGS) entry which is preliminary data.</text>
</comment>
<keyword evidence="3" id="KW-1185">Reference proteome</keyword>
<proteinExistence type="predicted"/>
<sequence length="91" mass="10057">MFIKILQGMGAGLILSLVLSVILGFFLMGLDWVFIFLVTLITYLPAGYVAARGYEHPYVSAGIAGLLLMVFNQLFTIISYECQIHPRLSSV</sequence>
<name>A0ABU1IQH6_9BACL</name>
<keyword evidence="1" id="KW-0472">Membrane</keyword>
<evidence type="ECO:0000256" key="1">
    <source>
        <dbReference type="SAM" id="Phobius"/>
    </source>
</evidence>
<accession>A0ABU1IQH6</accession>
<evidence type="ECO:0000313" key="2">
    <source>
        <dbReference type="EMBL" id="MDR6227038.1"/>
    </source>
</evidence>
<feature type="transmembrane region" description="Helical" evidence="1">
    <location>
        <begin position="5"/>
        <end position="26"/>
    </location>
</feature>
<protein>
    <submittedName>
        <fullName evidence="2">Membrane protein</fullName>
    </submittedName>
</protein>
<feature type="transmembrane region" description="Helical" evidence="1">
    <location>
        <begin position="32"/>
        <end position="51"/>
    </location>
</feature>
<reference evidence="2 3" key="1">
    <citation type="submission" date="2023-07" db="EMBL/GenBank/DDBJ databases">
        <title>Genomic Encyclopedia of Type Strains, Phase IV (KMG-IV): sequencing the most valuable type-strain genomes for metagenomic binning, comparative biology and taxonomic classification.</title>
        <authorList>
            <person name="Goeker M."/>
        </authorList>
    </citation>
    <scope>NUCLEOTIDE SEQUENCE [LARGE SCALE GENOMIC DNA]</scope>
    <source>
        <strain evidence="2 3">DSM 45903</strain>
    </source>
</reference>
<feature type="transmembrane region" description="Helical" evidence="1">
    <location>
        <begin position="58"/>
        <end position="80"/>
    </location>
</feature>
<dbReference type="RefSeq" id="WP_309867765.1">
    <property type="nucleotide sequence ID" value="NZ_JAVDQG010000007.1"/>
</dbReference>
<keyword evidence="1" id="KW-1133">Transmembrane helix</keyword>
<dbReference type="EMBL" id="JAVDQG010000007">
    <property type="protein sequence ID" value="MDR6227038.1"/>
    <property type="molecule type" value="Genomic_DNA"/>
</dbReference>
<evidence type="ECO:0000313" key="3">
    <source>
        <dbReference type="Proteomes" id="UP001185012"/>
    </source>
</evidence>